<reference evidence="1 2" key="1">
    <citation type="submission" date="2019-10" db="EMBL/GenBank/DDBJ databases">
        <title>Two novel species isolated from a subtropical stream in China.</title>
        <authorList>
            <person name="Lu H."/>
        </authorList>
    </citation>
    <scope>NUCLEOTIDE SEQUENCE [LARGE SCALE GENOMIC DNA]</scope>
    <source>
        <strain evidence="1 2">FT29W</strain>
    </source>
</reference>
<evidence type="ECO:0000313" key="2">
    <source>
        <dbReference type="Proteomes" id="UP000440498"/>
    </source>
</evidence>
<proteinExistence type="predicted"/>
<name>A0A6A7N6S7_9BURK</name>
<evidence type="ECO:0008006" key="3">
    <source>
        <dbReference type="Google" id="ProtNLM"/>
    </source>
</evidence>
<dbReference type="Proteomes" id="UP000440498">
    <property type="component" value="Unassembled WGS sequence"/>
</dbReference>
<gene>
    <name evidence="1" type="ORF">GEV02_20730</name>
</gene>
<keyword evidence="2" id="KW-1185">Reference proteome</keyword>
<organism evidence="1 2">
    <name type="scientific">Rugamonas aquatica</name>
    <dbReference type="NCBI Taxonomy" id="2743357"/>
    <lineage>
        <taxon>Bacteria</taxon>
        <taxon>Pseudomonadati</taxon>
        <taxon>Pseudomonadota</taxon>
        <taxon>Betaproteobacteria</taxon>
        <taxon>Burkholderiales</taxon>
        <taxon>Oxalobacteraceae</taxon>
        <taxon>Telluria group</taxon>
        <taxon>Rugamonas</taxon>
    </lineage>
</organism>
<protein>
    <recommendedName>
        <fullName evidence="3">MACPF domain-containing protein</fullName>
    </recommendedName>
</protein>
<dbReference type="RefSeq" id="WP_152839880.1">
    <property type="nucleotide sequence ID" value="NZ_WHUG01000009.1"/>
</dbReference>
<comment type="caution">
    <text evidence="1">The sequence shown here is derived from an EMBL/GenBank/DDBJ whole genome shotgun (WGS) entry which is preliminary data.</text>
</comment>
<dbReference type="AlphaFoldDB" id="A0A6A7N6S7"/>
<dbReference type="EMBL" id="WHUG01000009">
    <property type="protein sequence ID" value="MQA40582.1"/>
    <property type="molecule type" value="Genomic_DNA"/>
</dbReference>
<sequence>MFFSVLPASSTLAADPSPSYFQYFPGSPFTLGRGFVQNDLNKQFVTQCVTGVPVDAVDSQGLQFSEFETYLVRDYSTLLDKMGFDIHVSAHSPTSSFDASYKDQRQRIEDRSSLTAVVQISGEYSPVVLKDARLAPEYSEMLQKGLIDNFITECGARVVNKERRGIRLNAIITISNTSNRVRQQIDASIGGSYGGGSLTAEAKATFNKEFEQAKRESRVSVKITAIGGQGTDAFEQMIAASIKDITSIDGVGQALATYAKTLTKQNAGVIGYWVADMPALAVAAKDPWIQEKQSQLERLANFYRTVRDKRDAIDRIVTKQDPRYAAYTPESLSKLAAQRDNADSLVMQILQIHGSCKASYENSFPTACAIPTAVKSGAADLASIPLIGPPQVDYALAVRVGPSPDQTTMADWSWADDRAVVRLLDRQPSRASLLDYGSTPSFFEDGFFRDVPSEVADAKHAILGVRVTSEYLEAVRVKFVADSGTFRTGYQENPYIMREFGKAVLDGYDLEGPAPRPFDAESRHSRFFVMQTASIVPPPPAPSSCKAGFFSNHPECLDYRQRYTGPLRWQLKAADHLYPWIDFSAVVQNWIADGQAYSGTGRLVMEAKDRFGGATTFNLIRFAWDLDQNLQIGRVKYSLSDGSREERWFVKNLGDVSLNFPVLVRKFRWAGEGKETSGSSAFPALTDKWSELTIKYCPSTATVQPQNPGQSSYLTTNVSTDRRTATAAYNWTEPPHKISLPIVGTTVLPTTPGPFVIDVALRSVVKVKETSFGFPDFFDTDDGCQ</sequence>
<evidence type="ECO:0000313" key="1">
    <source>
        <dbReference type="EMBL" id="MQA40582.1"/>
    </source>
</evidence>
<accession>A0A6A7N6S7</accession>